<accession>A0A9W6RGZ2</accession>
<dbReference type="AlphaFoldDB" id="A0A9W6RGZ2"/>
<name>A0A9W6RGZ2_9ACTN</name>
<evidence type="ECO:0000313" key="2">
    <source>
        <dbReference type="Proteomes" id="UP001165135"/>
    </source>
</evidence>
<dbReference type="EMBL" id="BSTJ01000004">
    <property type="protein sequence ID" value="GLY75389.1"/>
    <property type="molecule type" value="Genomic_DNA"/>
</dbReference>
<gene>
    <name evidence="1" type="ORF">Airi01_036560</name>
</gene>
<evidence type="ECO:0000313" key="1">
    <source>
        <dbReference type="EMBL" id="GLY75389.1"/>
    </source>
</evidence>
<organism evidence="1 2">
    <name type="scientific">Actinoallomurus iriomotensis</name>
    <dbReference type="NCBI Taxonomy" id="478107"/>
    <lineage>
        <taxon>Bacteria</taxon>
        <taxon>Bacillati</taxon>
        <taxon>Actinomycetota</taxon>
        <taxon>Actinomycetes</taxon>
        <taxon>Streptosporangiales</taxon>
        <taxon>Thermomonosporaceae</taxon>
        <taxon>Actinoallomurus</taxon>
    </lineage>
</organism>
<proteinExistence type="predicted"/>
<dbReference type="Proteomes" id="UP001165135">
    <property type="component" value="Unassembled WGS sequence"/>
</dbReference>
<protein>
    <submittedName>
        <fullName evidence="1">Uncharacterized protein</fullName>
    </submittedName>
</protein>
<sequence>MTCRPEPVAEQLDLDRRWPDIWFGATPAATWPSGSSHGTKVRRAGAPTALSGNWTATGLRVPGRPAFAACGRCGRCTQAAADPRRLQGVLHQVAEDPGYIERLRHPGDLGDPQYDPLFSRGQRPEVAGTPVSVGQRMRDDLAAALVRTPSCLCWTSRRSASTS</sequence>
<comment type="caution">
    <text evidence="1">The sequence shown here is derived from an EMBL/GenBank/DDBJ whole genome shotgun (WGS) entry which is preliminary data.</text>
</comment>
<reference evidence="1" key="1">
    <citation type="submission" date="2023-03" db="EMBL/GenBank/DDBJ databases">
        <title>Actinoallomurus iriomotensis NBRC 103681.</title>
        <authorList>
            <person name="Ichikawa N."/>
            <person name="Sato H."/>
            <person name="Tonouchi N."/>
        </authorList>
    </citation>
    <scope>NUCLEOTIDE SEQUENCE</scope>
    <source>
        <strain evidence="1">NBRC 103681</strain>
    </source>
</reference>